<organism evidence="1 2">
    <name type="scientific">Portunus trituberculatus</name>
    <name type="common">Swimming crab</name>
    <name type="synonym">Neptunus trituberculatus</name>
    <dbReference type="NCBI Taxonomy" id="210409"/>
    <lineage>
        <taxon>Eukaryota</taxon>
        <taxon>Metazoa</taxon>
        <taxon>Ecdysozoa</taxon>
        <taxon>Arthropoda</taxon>
        <taxon>Crustacea</taxon>
        <taxon>Multicrustacea</taxon>
        <taxon>Malacostraca</taxon>
        <taxon>Eumalacostraca</taxon>
        <taxon>Eucarida</taxon>
        <taxon>Decapoda</taxon>
        <taxon>Pleocyemata</taxon>
        <taxon>Brachyura</taxon>
        <taxon>Eubrachyura</taxon>
        <taxon>Portunoidea</taxon>
        <taxon>Portunidae</taxon>
        <taxon>Portuninae</taxon>
        <taxon>Portunus</taxon>
    </lineage>
</organism>
<comment type="caution">
    <text evidence="1">The sequence shown here is derived from an EMBL/GenBank/DDBJ whole genome shotgun (WGS) entry which is preliminary data.</text>
</comment>
<protein>
    <submittedName>
        <fullName evidence="1">Uncharacterized protein</fullName>
    </submittedName>
</protein>
<dbReference type="EMBL" id="VSRR010000586">
    <property type="protein sequence ID" value="MPC17398.1"/>
    <property type="molecule type" value="Genomic_DNA"/>
</dbReference>
<sequence length="165" mass="18069">MPQIFSLSAGLRVIQLMMKAMSLLYVVFSLQCWRGGCLSLLVITALPLGETTGLLYHICRGDRLLQAVTAAAYQVPAGSDDQVALAHIASRMESCLPRVLAWGFHSLTLETFIQLSRMVTACLVIVVQLGEDDHLAHAYTDGPLTRYDHCFTTNTTTITIANLIT</sequence>
<gene>
    <name evidence="1" type="ORF">E2C01_010253</name>
</gene>
<reference evidence="1 2" key="1">
    <citation type="submission" date="2019-05" db="EMBL/GenBank/DDBJ databases">
        <title>Another draft genome of Portunus trituberculatus and its Hox gene families provides insights of decapod evolution.</title>
        <authorList>
            <person name="Jeong J.-H."/>
            <person name="Song I."/>
            <person name="Kim S."/>
            <person name="Choi T."/>
            <person name="Kim D."/>
            <person name="Ryu S."/>
            <person name="Kim W."/>
        </authorList>
    </citation>
    <scope>NUCLEOTIDE SEQUENCE [LARGE SCALE GENOMIC DNA]</scope>
    <source>
        <tissue evidence="1">Muscle</tissue>
    </source>
</reference>
<name>A0A5B7D7W6_PORTR</name>
<evidence type="ECO:0000313" key="1">
    <source>
        <dbReference type="EMBL" id="MPC17398.1"/>
    </source>
</evidence>
<proteinExistence type="predicted"/>
<evidence type="ECO:0000313" key="2">
    <source>
        <dbReference type="Proteomes" id="UP000324222"/>
    </source>
</evidence>
<dbReference type="OrthoDB" id="6362720at2759"/>
<dbReference type="Proteomes" id="UP000324222">
    <property type="component" value="Unassembled WGS sequence"/>
</dbReference>
<accession>A0A5B7D7W6</accession>
<keyword evidence="2" id="KW-1185">Reference proteome</keyword>
<dbReference type="AlphaFoldDB" id="A0A5B7D7W6"/>